<dbReference type="Proteomes" id="UP001500804">
    <property type="component" value="Unassembled WGS sequence"/>
</dbReference>
<proteinExistence type="predicted"/>
<accession>A0ABP9NIH4</accession>
<name>A0ABP9NIH4_9PSEU</name>
<evidence type="ECO:0000313" key="2">
    <source>
        <dbReference type="EMBL" id="GAA5121712.1"/>
    </source>
</evidence>
<comment type="caution">
    <text evidence="2">The sequence shown here is derived from an EMBL/GenBank/DDBJ whole genome shotgun (WGS) entry which is preliminary data.</text>
</comment>
<gene>
    <name evidence="2" type="ORF">GCM10023320_30910</name>
</gene>
<evidence type="ECO:0000256" key="1">
    <source>
        <dbReference type="SAM" id="MobiDB-lite"/>
    </source>
</evidence>
<dbReference type="EMBL" id="BAABJO010000010">
    <property type="protein sequence ID" value="GAA5121712.1"/>
    <property type="molecule type" value="Genomic_DNA"/>
</dbReference>
<protein>
    <submittedName>
        <fullName evidence="2">Uncharacterized protein</fullName>
    </submittedName>
</protein>
<reference evidence="3" key="1">
    <citation type="journal article" date="2019" name="Int. J. Syst. Evol. Microbiol.">
        <title>The Global Catalogue of Microorganisms (GCM) 10K type strain sequencing project: providing services to taxonomists for standard genome sequencing and annotation.</title>
        <authorList>
            <consortium name="The Broad Institute Genomics Platform"/>
            <consortium name="The Broad Institute Genome Sequencing Center for Infectious Disease"/>
            <person name="Wu L."/>
            <person name="Ma J."/>
        </authorList>
    </citation>
    <scope>NUCLEOTIDE SEQUENCE [LARGE SCALE GENOMIC DNA]</scope>
    <source>
        <strain evidence="3">JCM 18302</strain>
    </source>
</reference>
<feature type="compositionally biased region" description="Basic and acidic residues" evidence="1">
    <location>
        <begin position="64"/>
        <end position="83"/>
    </location>
</feature>
<sequence>MASKGESLTITCAECHRSYTYVYRGGPDRKLCDRPECDTSRDTKLRAAQRAGDDEYPVNLRPESLSDKIQGRLIEDQKAANDRRGRRRRPGPADALESGGDPETVTAVQEAAETLPDAVDTGHWSTDGLSRLYGLTDADPLFGLPEILASLDTRSSGTPKVSRRAAMDDAIVKCRDRNPFRLVDPMKRKACRDWWHQNMTGADIQPALLDVQRGTPQQSPVIGELAPHVDTWTRPKVPVRRDPLSGTFRSLTTGDTFRPGREWHDDDFWSFLPANVRRSTRCHVDPIPSLVPFVLSG</sequence>
<keyword evidence="3" id="KW-1185">Reference proteome</keyword>
<organism evidence="2 3">
    <name type="scientific">Pseudonocardia adelaidensis</name>
    <dbReference type="NCBI Taxonomy" id="648754"/>
    <lineage>
        <taxon>Bacteria</taxon>
        <taxon>Bacillati</taxon>
        <taxon>Actinomycetota</taxon>
        <taxon>Actinomycetes</taxon>
        <taxon>Pseudonocardiales</taxon>
        <taxon>Pseudonocardiaceae</taxon>
        <taxon>Pseudonocardia</taxon>
    </lineage>
</organism>
<feature type="region of interest" description="Disordered" evidence="1">
    <location>
        <begin position="30"/>
        <end position="104"/>
    </location>
</feature>
<evidence type="ECO:0000313" key="3">
    <source>
        <dbReference type="Proteomes" id="UP001500804"/>
    </source>
</evidence>
<feature type="compositionally biased region" description="Basic and acidic residues" evidence="1">
    <location>
        <begin position="30"/>
        <end position="45"/>
    </location>
</feature>